<sequence length="484" mass="53683">MNAEKLINSLLDFQCQQPLHTISIKNIEMDHREITTESLFICIKGYTVDGHQFAQAAVDNGASVVVADHELQLSVPVVVVPDTKRALALLANVFFDHPSTHLKVIGVTGTNGKTSVTHMIDEIHRYVSKKTALIGTLQMMIRDQIYPVKNTTPDALFLQKNLNKMVEEDVEVATMEVSSHALDLGRVHGIDFDIAVFTNLSQDHLDYHETMEQYLFAKSLLFSQLGNSLNQRKKKYAIINQDDAHASFLKKVTSQPILTYGITNKANFQATDLELKASGISFNMQTPEGIINISSKLMGMFSVYNILAAAAACFASGIKLTDIQSVLNNTAGVKGRFQPVDHQNEFAVIIDYAHTPDSLENVLVTIRRFCEGKVYVVIGCGGDRDRRKRPLMAGVACQYADHAIFTSDNPRSESPQVIIDDMVEGIEFTNYQVLLDRKAAIKYAIQQAKSGDVVLIAGKGHETYQIVGDQVLDFDDEKVALQFL</sequence>
<dbReference type="InterPro" id="IPR036565">
    <property type="entry name" value="Mur-like_cat_sf"/>
</dbReference>
<evidence type="ECO:0000256" key="5">
    <source>
        <dbReference type="ARBA" id="ARBA00022984"/>
    </source>
</evidence>
<feature type="binding site" evidence="15">
    <location>
        <begin position="151"/>
        <end position="152"/>
    </location>
    <ligand>
        <name>UDP-N-acetyl-alpha-D-muramoyl-L-alanyl-D-glutamate</name>
        <dbReference type="ChEBI" id="CHEBI:83900"/>
    </ligand>
</feature>
<dbReference type="GO" id="GO:0051301">
    <property type="term" value="P:cell division"/>
    <property type="evidence" value="ECO:0007669"/>
    <property type="project" value="UniProtKB-KW"/>
</dbReference>
<feature type="binding site" evidence="15">
    <location>
        <position position="178"/>
    </location>
    <ligand>
        <name>UDP-N-acetyl-alpha-D-muramoyl-L-alanyl-D-glutamate</name>
        <dbReference type="ChEBI" id="CHEBI:83900"/>
    </ligand>
</feature>
<evidence type="ECO:0000313" key="20">
    <source>
        <dbReference type="EMBL" id="GAE91740.1"/>
    </source>
</evidence>
<dbReference type="STRING" id="1298598.JCM21714_695"/>
<keyword evidence="21" id="KW-1185">Reference proteome</keyword>
<keyword evidence="6 15" id="KW-0131">Cell cycle</keyword>
<dbReference type="HAMAP" id="MF_00208">
    <property type="entry name" value="MurE"/>
    <property type="match status" value="1"/>
</dbReference>
<dbReference type="InterPro" id="IPR035911">
    <property type="entry name" value="MurE/MurF_N"/>
</dbReference>
<dbReference type="GO" id="GO:0005524">
    <property type="term" value="F:ATP binding"/>
    <property type="evidence" value="ECO:0007669"/>
    <property type="project" value="UniProtKB-UniRule"/>
</dbReference>
<feature type="short sequence motif" description="Meso-diaminopimelate recognition motif" evidence="15">
    <location>
        <begin position="408"/>
        <end position="411"/>
    </location>
</feature>
<dbReference type="GO" id="GO:0005737">
    <property type="term" value="C:cytoplasm"/>
    <property type="evidence" value="ECO:0007669"/>
    <property type="project" value="UniProtKB-SubCell"/>
</dbReference>
<protein>
    <recommendedName>
        <fullName evidence="11 15">UDP-N-acetylmuramoyl-L-alanyl-D-glutamate--2,6-diaminopimelate ligase</fullName>
        <ecNumber evidence="10 15">6.3.2.13</ecNumber>
    </recommendedName>
    <alternativeName>
        <fullName evidence="12 15">Meso-A2pm-adding enzyme</fullName>
    </alternativeName>
    <alternativeName>
        <fullName evidence="13 15">Meso-diaminopimelate-adding enzyme</fullName>
    </alternativeName>
    <alternativeName>
        <fullName evidence="14 15">UDP-MurNAc-L-Ala-D-Glu:meso-diaminopimelate ligase</fullName>
    </alternativeName>
    <alternativeName>
        <fullName evidence="15">UDP-MurNAc-tripeptide synthetase</fullName>
    </alternativeName>
    <alternativeName>
        <fullName evidence="15">UDP-N-acetylmuramyl-tripeptide synthetase</fullName>
    </alternativeName>
</protein>
<comment type="caution">
    <text evidence="15">Lacks conserved residue(s) required for the propagation of feature annotation.</text>
</comment>
<comment type="subcellular location">
    <subcellularLocation>
        <location evidence="15 16">Cytoplasm</location>
    </subcellularLocation>
</comment>
<dbReference type="InterPro" id="IPR036615">
    <property type="entry name" value="Mur_ligase_C_dom_sf"/>
</dbReference>
<dbReference type="EC" id="6.3.2.13" evidence="10 15"/>
<dbReference type="SUPFAM" id="SSF63418">
    <property type="entry name" value="MurE/MurF N-terminal domain"/>
    <property type="match status" value="1"/>
</dbReference>
<organism evidence="20 21">
    <name type="scientific">Gracilibacillus boraciitolerans JCM 21714</name>
    <dbReference type="NCBI Taxonomy" id="1298598"/>
    <lineage>
        <taxon>Bacteria</taxon>
        <taxon>Bacillati</taxon>
        <taxon>Bacillota</taxon>
        <taxon>Bacilli</taxon>
        <taxon>Bacillales</taxon>
        <taxon>Bacillaceae</taxon>
        <taxon>Gracilibacillus</taxon>
    </lineage>
</organism>
<dbReference type="Pfam" id="PF08245">
    <property type="entry name" value="Mur_ligase_M"/>
    <property type="match status" value="1"/>
</dbReference>
<dbReference type="AlphaFoldDB" id="W4VEA3"/>
<evidence type="ECO:0000256" key="11">
    <source>
        <dbReference type="ARBA" id="ARBA00072883"/>
    </source>
</evidence>
<dbReference type="OrthoDB" id="9800958at2"/>
<dbReference type="PANTHER" id="PTHR23135">
    <property type="entry name" value="MUR LIGASE FAMILY MEMBER"/>
    <property type="match status" value="1"/>
</dbReference>
<dbReference type="NCBIfam" id="NF001124">
    <property type="entry name" value="PRK00139.1-2"/>
    <property type="match status" value="1"/>
</dbReference>
<dbReference type="InterPro" id="IPR013221">
    <property type="entry name" value="Mur_ligase_cen"/>
</dbReference>
<keyword evidence="15" id="KW-0963">Cytoplasm</keyword>
<accession>W4VEA3</accession>
<keyword evidence="15" id="KW-0547">Nucleotide-binding</keyword>
<name>W4VEA3_9BACI</name>
<comment type="cofactor">
    <cofactor evidence="15">
        <name>Mg(2+)</name>
        <dbReference type="ChEBI" id="CHEBI:18420"/>
    </cofactor>
</comment>
<evidence type="ECO:0000256" key="2">
    <source>
        <dbReference type="ARBA" id="ARBA00005898"/>
    </source>
</evidence>
<gene>
    <name evidence="15" type="primary">murE</name>
    <name evidence="20" type="ORF">JCM21714_695</name>
</gene>
<dbReference type="Gene3D" id="3.40.1190.10">
    <property type="entry name" value="Mur-like, catalytic domain"/>
    <property type="match status" value="1"/>
</dbReference>
<evidence type="ECO:0000256" key="14">
    <source>
        <dbReference type="ARBA" id="ARBA00081560"/>
    </source>
</evidence>
<evidence type="ECO:0000256" key="16">
    <source>
        <dbReference type="RuleBase" id="RU004135"/>
    </source>
</evidence>
<dbReference type="NCBIfam" id="NF001126">
    <property type="entry name" value="PRK00139.1-4"/>
    <property type="match status" value="1"/>
</dbReference>
<evidence type="ECO:0000256" key="15">
    <source>
        <dbReference type="HAMAP-Rule" id="MF_00208"/>
    </source>
</evidence>
<evidence type="ECO:0000256" key="13">
    <source>
        <dbReference type="ARBA" id="ARBA00076158"/>
    </source>
</evidence>
<dbReference type="SUPFAM" id="SSF53623">
    <property type="entry name" value="MurD-like peptide ligases, catalytic domain"/>
    <property type="match status" value="1"/>
</dbReference>
<keyword evidence="4 15" id="KW-0133">Cell shape</keyword>
<comment type="PTM">
    <text evidence="15">Carboxylation is probably crucial for Mg(2+) binding and, consequently, for the gamma-phosphate positioning of ATP.</text>
</comment>
<dbReference type="InterPro" id="IPR000713">
    <property type="entry name" value="Mur_ligase_N"/>
</dbReference>
<evidence type="ECO:0000313" key="21">
    <source>
        <dbReference type="Proteomes" id="UP000019102"/>
    </source>
</evidence>
<feature type="binding site" evidence="15">
    <location>
        <position position="462"/>
    </location>
    <ligand>
        <name>meso-2,6-diaminopimelate</name>
        <dbReference type="ChEBI" id="CHEBI:57791"/>
    </ligand>
</feature>
<dbReference type="Gene3D" id="3.40.1390.10">
    <property type="entry name" value="MurE/MurF, N-terminal domain"/>
    <property type="match status" value="1"/>
</dbReference>
<dbReference type="Pfam" id="PF02875">
    <property type="entry name" value="Mur_ligase_C"/>
    <property type="match status" value="1"/>
</dbReference>
<evidence type="ECO:0000256" key="12">
    <source>
        <dbReference type="ARBA" id="ARBA00075482"/>
    </source>
</evidence>
<dbReference type="Proteomes" id="UP000019102">
    <property type="component" value="Unassembled WGS sequence"/>
</dbReference>
<dbReference type="PANTHER" id="PTHR23135:SF4">
    <property type="entry name" value="UDP-N-ACETYLMURAMOYL-L-ALANYL-D-GLUTAMATE--2,6-DIAMINOPIMELATE LIGASE MURE HOMOLOG, CHLOROPLASTIC"/>
    <property type="match status" value="1"/>
</dbReference>
<dbReference type="eggNOG" id="COG0769">
    <property type="taxonomic scope" value="Bacteria"/>
</dbReference>
<feature type="binding site" evidence="15">
    <location>
        <begin position="109"/>
        <end position="115"/>
    </location>
    <ligand>
        <name>ATP</name>
        <dbReference type="ChEBI" id="CHEBI:30616"/>
    </ligand>
</feature>
<dbReference type="Gene3D" id="3.90.190.20">
    <property type="entry name" value="Mur ligase, C-terminal domain"/>
    <property type="match status" value="1"/>
</dbReference>
<dbReference type="RefSeq" id="WP_035721611.1">
    <property type="nucleotide sequence ID" value="NZ_BAVS01000001.1"/>
</dbReference>
<dbReference type="UniPathway" id="UPA00219"/>
<dbReference type="InterPro" id="IPR004101">
    <property type="entry name" value="Mur_ligase_C"/>
</dbReference>
<feature type="binding site" evidence="15">
    <location>
        <begin position="408"/>
        <end position="411"/>
    </location>
    <ligand>
        <name>meso-2,6-diaminopimelate</name>
        <dbReference type="ChEBI" id="CHEBI:57791"/>
    </ligand>
</feature>
<dbReference type="InterPro" id="IPR005761">
    <property type="entry name" value="UDP-N-AcMur-Glu-dNH2Pim_ligase"/>
</dbReference>
<dbReference type="GO" id="GO:0009252">
    <property type="term" value="P:peptidoglycan biosynthetic process"/>
    <property type="evidence" value="ECO:0007669"/>
    <property type="project" value="UniProtKB-UniRule"/>
</dbReference>
<dbReference type="GO" id="GO:0008360">
    <property type="term" value="P:regulation of cell shape"/>
    <property type="evidence" value="ECO:0007669"/>
    <property type="project" value="UniProtKB-KW"/>
</dbReference>
<keyword evidence="7 15" id="KW-0961">Cell wall biogenesis/degradation</keyword>
<evidence type="ECO:0000256" key="3">
    <source>
        <dbReference type="ARBA" id="ARBA00022618"/>
    </source>
</evidence>
<feature type="domain" description="Mur ligase N-terminal catalytic" evidence="17">
    <location>
        <begin position="24"/>
        <end position="85"/>
    </location>
</feature>
<dbReference type="EMBL" id="BAVS01000001">
    <property type="protein sequence ID" value="GAE91740.1"/>
    <property type="molecule type" value="Genomic_DNA"/>
</dbReference>
<comment type="function">
    <text evidence="9 15">Catalyzes the addition of meso-diaminopimelic acid to the nucleotide precursor UDP-N-acetylmuramoyl-L-alanyl-D-glutamate (UMAG) in the biosynthesis of bacterial cell-wall peptidoglycan.</text>
</comment>
<dbReference type="GO" id="GO:0000287">
    <property type="term" value="F:magnesium ion binding"/>
    <property type="evidence" value="ECO:0007669"/>
    <property type="project" value="UniProtKB-UniRule"/>
</dbReference>
<evidence type="ECO:0000256" key="9">
    <source>
        <dbReference type="ARBA" id="ARBA00056782"/>
    </source>
</evidence>
<feature type="modified residue" description="N6-carboxylysine" evidence="15">
    <location>
        <position position="218"/>
    </location>
</feature>
<keyword evidence="15 20" id="KW-0436">Ligase</keyword>
<evidence type="ECO:0000259" key="18">
    <source>
        <dbReference type="Pfam" id="PF02875"/>
    </source>
</evidence>
<evidence type="ECO:0000256" key="4">
    <source>
        <dbReference type="ARBA" id="ARBA00022960"/>
    </source>
</evidence>
<evidence type="ECO:0000256" key="8">
    <source>
        <dbReference type="ARBA" id="ARBA00050251"/>
    </source>
</evidence>
<feature type="binding site" evidence="15">
    <location>
        <position position="384"/>
    </location>
    <ligand>
        <name>meso-2,6-diaminopimelate</name>
        <dbReference type="ChEBI" id="CHEBI:57791"/>
    </ligand>
</feature>
<dbReference type="GO" id="GO:0071555">
    <property type="term" value="P:cell wall organization"/>
    <property type="evidence" value="ECO:0007669"/>
    <property type="project" value="UniProtKB-KW"/>
</dbReference>
<evidence type="ECO:0000259" key="17">
    <source>
        <dbReference type="Pfam" id="PF01225"/>
    </source>
</evidence>
<evidence type="ECO:0000259" key="19">
    <source>
        <dbReference type="Pfam" id="PF08245"/>
    </source>
</evidence>
<comment type="catalytic activity">
    <reaction evidence="8 15">
        <text>UDP-N-acetyl-alpha-D-muramoyl-L-alanyl-D-glutamate + meso-2,6-diaminopimelate + ATP = UDP-N-acetyl-alpha-D-muramoyl-L-alanyl-gamma-D-glutamyl-meso-2,6-diaminopimelate + ADP + phosphate + H(+)</text>
        <dbReference type="Rhea" id="RHEA:23676"/>
        <dbReference type="ChEBI" id="CHEBI:15378"/>
        <dbReference type="ChEBI" id="CHEBI:30616"/>
        <dbReference type="ChEBI" id="CHEBI:43474"/>
        <dbReference type="ChEBI" id="CHEBI:57791"/>
        <dbReference type="ChEBI" id="CHEBI:83900"/>
        <dbReference type="ChEBI" id="CHEBI:83905"/>
        <dbReference type="ChEBI" id="CHEBI:456216"/>
        <dbReference type="EC" id="6.3.2.13"/>
    </reaction>
</comment>
<evidence type="ECO:0000256" key="10">
    <source>
        <dbReference type="ARBA" id="ARBA00066633"/>
    </source>
</evidence>
<evidence type="ECO:0000256" key="1">
    <source>
        <dbReference type="ARBA" id="ARBA00004752"/>
    </source>
</evidence>
<feature type="domain" description="Mur ligase C-terminal" evidence="18">
    <location>
        <begin position="335"/>
        <end position="460"/>
    </location>
</feature>
<comment type="pathway">
    <text evidence="1 15 16">Cell wall biogenesis; peptidoglycan biosynthesis.</text>
</comment>
<feature type="domain" description="Mur ligase central" evidence="19">
    <location>
        <begin position="107"/>
        <end position="313"/>
    </location>
</feature>
<keyword evidence="15" id="KW-0067">ATP-binding</keyword>
<keyword evidence="3 15" id="KW-0132">Cell division</keyword>
<dbReference type="SUPFAM" id="SSF53244">
    <property type="entry name" value="MurD-like peptide ligases, peptide-binding domain"/>
    <property type="match status" value="1"/>
</dbReference>
<dbReference type="NCBIfam" id="TIGR01085">
    <property type="entry name" value="murE"/>
    <property type="match status" value="1"/>
</dbReference>
<feature type="binding site" evidence="15">
    <location>
        <position position="186"/>
    </location>
    <ligand>
        <name>UDP-N-acetyl-alpha-D-muramoyl-L-alanyl-D-glutamate</name>
        <dbReference type="ChEBI" id="CHEBI:83900"/>
    </ligand>
</feature>
<dbReference type="FunFam" id="3.90.190.20:FF:000006">
    <property type="entry name" value="UDP-N-acetylmuramoyl-L-alanyl-D-glutamate--2,6-diaminopimelate ligase"/>
    <property type="match status" value="1"/>
</dbReference>
<dbReference type="Pfam" id="PF01225">
    <property type="entry name" value="Mur_ligase"/>
    <property type="match status" value="1"/>
</dbReference>
<comment type="similarity">
    <text evidence="2 15">Belongs to the MurCDEF family. MurE subfamily.</text>
</comment>
<comment type="caution">
    <text evidence="20">The sequence shown here is derived from an EMBL/GenBank/DDBJ whole genome shotgun (WGS) entry which is preliminary data.</text>
</comment>
<feature type="binding site" evidence="15">
    <location>
        <position position="150"/>
    </location>
    <ligand>
        <name>UDP-N-acetyl-alpha-D-muramoyl-L-alanyl-D-glutamate</name>
        <dbReference type="ChEBI" id="CHEBI:83900"/>
    </ligand>
</feature>
<reference evidence="20 21" key="1">
    <citation type="journal article" date="2014" name="Genome Announc.">
        <title>Draft Genome Sequence of the Boron-Tolerant and Moderately Halotolerant Bacterium Gracilibacillus boraciitolerans JCM 21714T.</title>
        <authorList>
            <person name="Ahmed I."/>
            <person name="Oshima K."/>
            <person name="Suda W."/>
            <person name="Kitamura K."/>
            <person name="Iida T."/>
            <person name="Ohmori Y."/>
            <person name="Fujiwara T."/>
            <person name="Hattori M."/>
            <person name="Ohkuma M."/>
        </authorList>
    </citation>
    <scope>NUCLEOTIDE SEQUENCE [LARGE SCALE GENOMIC DNA]</scope>
    <source>
        <strain evidence="20 21">JCM 21714</strain>
    </source>
</reference>
<keyword evidence="15" id="KW-0460">Magnesium</keyword>
<proteinExistence type="inferred from homology"/>
<evidence type="ECO:0000256" key="7">
    <source>
        <dbReference type="ARBA" id="ARBA00023316"/>
    </source>
</evidence>
<dbReference type="GO" id="GO:0008765">
    <property type="term" value="F:UDP-N-acetylmuramoylalanyl-D-glutamate-2,6-diaminopimelate ligase activity"/>
    <property type="evidence" value="ECO:0007669"/>
    <property type="project" value="UniProtKB-UniRule"/>
</dbReference>
<keyword evidence="5 15" id="KW-0573">Peptidoglycan synthesis</keyword>
<feature type="binding site" evidence="15">
    <location>
        <position position="458"/>
    </location>
    <ligand>
        <name>meso-2,6-diaminopimelate</name>
        <dbReference type="ChEBI" id="CHEBI:57791"/>
    </ligand>
</feature>
<evidence type="ECO:0000256" key="6">
    <source>
        <dbReference type="ARBA" id="ARBA00023306"/>
    </source>
</evidence>